<dbReference type="EMBL" id="JBHULK010000002">
    <property type="protein sequence ID" value="MFD2534807.1"/>
    <property type="molecule type" value="Genomic_DNA"/>
</dbReference>
<feature type="chain" id="PRO_5045183130" description="DUF4139 domain-containing protein" evidence="1">
    <location>
        <begin position="22"/>
        <end position="204"/>
    </location>
</feature>
<protein>
    <recommendedName>
        <fullName evidence="4">DUF4139 domain-containing protein</fullName>
    </recommendedName>
</protein>
<comment type="caution">
    <text evidence="2">The sequence shown here is derived from an EMBL/GenBank/DDBJ whole genome shotgun (WGS) entry which is preliminary data.</text>
</comment>
<accession>A0ABW5JTH9</accession>
<evidence type="ECO:0000313" key="2">
    <source>
        <dbReference type="EMBL" id="MFD2534807.1"/>
    </source>
</evidence>
<reference evidence="3" key="1">
    <citation type="journal article" date="2019" name="Int. J. Syst. Evol. Microbiol.">
        <title>The Global Catalogue of Microorganisms (GCM) 10K type strain sequencing project: providing services to taxonomists for standard genome sequencing and annotation.</title>
        <authorList>
            <consortium name="The Broad Institute Genomics Platform"/>
            <consortium name="The Broad Institute Genome Sequencing Center for Infectious Disease"/>
            <person name="Wu L."/>
            <person name="Ma J."/>
        </authorList>
    </citation>
    <scope>NUCLEOTIDE SEQUENCE [LARGE SCALE GENOMIC DNA]</scope>
    <source>
        <strain evidence="3">KCTC 42903</strain>
    </source>
</reference>
<proteinExistence type="predicted"/>
<evidence type="ECO:0008006" key="4">
    <source>
        <dbReference type="Google" id="ProtNLM"/>
    </source>
</evidence>
<gene>
    <name evidence="2" type="ORF">ACFSQS_06785</name>
</gene>
<name>A0ABW5JTH9_9FLAO</name>
<evidence type="ECO:0000256" key="1">
    <source>
        <dbReference type="SAM" id="SignalP"/>
    </source>
</evidence>
<dbReference type="Proteomes" id="UP001597441">
    <property type="component" value="Unassembled WGS sequence"/>
</dbReference>
<organism evidence="2 3">
    <name type="scientific">Gelatiniphilus marinus</name>
    <dbReference type="NCBI Taxonomy" id="1759464"/>
    <lineage>
        <taxon>Bacteria</taxon>
        <taxon>Pseudomonadati</taxon>
        <taxon>Bacteroidota</taxon>
        <taxon>Flavobacteriia</taxon>
        <taxon>Flavobacteriales</taxon>
        <taxon>Flavobacteriaceae</taxon>
        <taxon>Gelatiniphilus</taxon>
    </lineage>
</organism>
<feature type="signal peptide" evidence="1">
    <location>
        <begin position="1"/>
        <end position="21"/>
    </location>
</feature>
<sequence length="204" mass="22745">MKAKWSIGALIIILSLFGALTQQQVPLANQEIVLQFTDASITAKASQNTIAIVKRQLQDLGVSNIQIKEKESRKLIITYYSDTDIESIKATFSKEKNITLDYAFSHQNKNSSNLPFDENTVSYNLDIYEIQNGSGAEWDLNGISVIEPKQDTNRLSKPNSYAFFNTVNINHKVKKNTGKIHGNVAIALHSTSYKIPQVRAGPMV</sequence>
<keyword evidence="3" id="KW-1185">Reference proteome</keyword>
<keyword evidence="1" id="KW-0732">Signal</keyword>
<dbReference type="RefSeq" id="WP_388016076.1">
    <property type="nucleotide sequence ID" value="NZ_JBHUDT010000002.1"/>
</dbReference>
<evidence type="ECO:0000313" key="3">
    <source>
        <dbReference type="Proteomes" id="UP001597441"/>
    </source>
</evidence>